<protein>
    <submittedName>
        <fullName evidence="1">Uncharacterized protein</fullName>
    </submittedName>
</protein>
<dbReference type="Proteomes" id="UP001249851">
    <property type="component" value="Unassembled WGS sequence"/>
</dbReference>
<accession>A0AAD9Q5Z7</accession>
<reference evidence="1" key="1">
    <citation type="journal article" date="2023" name="G3 (Bethesda)">
        <title>Whole genome assembly and annotation of the endangered Caribbean coral Acropora cervicornis.</title>
        <authorList>
            <person name="Selwyn J.D."/>
            <person name="Vollmer S.V."/>
        </authorList>
    </citation>
    <scope>NUCLEOTIDE SEQUENCE</scope>
    <source>
        <strain evidence="1">K2</strain>
    </source>
</reference>
<proteinExistence type="predicted"/>
<reference evidence="1" key="2">
    <citation type="journal article" date="2023" name="Science">
        <title>Genomic signatures of disease resistance in endangered staghorn corals.</title>
        <authorList>
            <person name="Vollmer S.V."/>
            <person name="Selwyn J.D."/>
            <person name="Despard B.A."/>
            <person name="Roesel C.L."/>
        </authorList>
    </citation>
    <scope>NUCLEOTIDE SEQUENCE</scope>
    <source>
        <strain evidence="1">K2</strain>
    </source>
</reference>
<dbReference type="EMBL" id="JARQWQ010000063">
    <property type="protein sequence ID" value="KAK2555368.1"/>
    <property type="molecule type" value="Genomic_DNA"/>
</dbReference>
<organism evidence="1 2">
    <name type="scientific">Acropora cervicornis</name>
    <name type="common">Staghorn coral</name>
    <dbReference type="NCBI Taxonomy" id="6130"/>
    <lineage>
        <taxon>Eukaryota</taxon>
        <taxon>Metazoa</taxon>
        <taxon>Cnidaria</taxon>
        <taxon>Anthozoa</taxon>
        <taxon>Hexacorallia</taxon>
        <taxon>Scleractinia</taxon>
        <taxon>Astrocoeniina</taxon>
        <taxon>Acroporidae</taxon>
        <taxon>Acropora</taxon>
    </lineage>
</organism>
<comment type="caution">
    <text evidence="1">The sequence shown here is derived from an EMBL/GenBank/DDBJ whole genome shotgun (WGS) entry which is preliminary data.</text>
</comment>
<dbReference type="AlphaFoldDB" id="A0AAD9Q5Z7"/>
<name>A0AAD9Q5Z7_ACRCE</name>
<keyword evidence="2" id="KW-1185">Reference proteome</keyword>
<gene>
    <name evidence="1" type="ORF">P5673_023004</name>
</gene>
<evidence type="ECO:0000313" key="2">
    <source>
        <dbReference type="Proteomes" id="UP001249851"/>
    </source>
</evidence>
<sequence>MWRFLRSIEKKLIVESIDGINERSVVDATRKTPLCLLALDSCTSHMEAANESVCKSDVALIHTSDLTVQPSSTARHIHAQIELEKRMEKNSNKKKPELNS</sequence>
<evidence type="ECO:0000313" key="1">
    <source>
        <dbReference type="EMBL" id="KAK2555368.1"/>
    </source>
</evidence>